<feature type="region of interest" description="Disordered" evidence="1">
    <location>
        <begin position="663"/>
        <end position="687"/>
    </location>
</feature>
<protein>
    <recommendedName>
        <fullName evidence="4">EF-hand domain-containing protein</fullName>
    </recommendedName>
</protein>
<organism evidence="2 3">
    <name type="scientific">Symbiodinium necroappetens</name>
    <dbReference type="NCBI Taxonomy" id="1628268"/>
    <lineage>
        <taxon>Eukaryota</taxon>
        <taxon>Sar</taxon>
        <taxon>Alveolata</taxon>
        <taxon>Dinophyceae</taxon>
        <taxon>Suessiales</taxon>
        <taxon>Symbiodiniaceae</taxon>
        <taxon>Symbiodinium</taxon>
    </lineage>
</organism>
<evidence type="ECO:0000313" key="2">
    <source>
        <dbReference type="EMBL" id="CAE7159306.1"/>
    </source>
</evidence>
<evidence type="ECO:0008006" key="4">
    <source>
        <dbReference type="Google" id="ProtNLM"/>
    </source>
</evidence>
<evidence type="ECO:0000313" key="3">
    <source>
        <dbReference type="Proteomes" id="UP000601435"/>
    </source>
</evidence>
<feature type="compositionally biased region" description="Low complexity" evidence="1">
    <location>
        <begin position="439"/>
        <end position="463"/>
    </location>
</feature>
<feature type="non-terminal residue" evidence="2">
    <location>
        <position position="1"/>
    </location>
</feature>
<reference evidence="2" key="1">
    <citation type="submission" date="2021-02" db="EMBL/GenBank/DDBJ databases">
        <authorList>
            <person name="Dougan E. K."/>
            <person name="Rhodes N."/>
            <person name="Thang M."/>
            <person name="Chan C."/>
        </authorList>
    </citation>
    <scope>NUCLEOTIDE SEQUENCE</scope>
</reference>
<dbReference type="EMBL" id="CAJNJA010001448">
    <property type="protein sequence ID" value="CAE7159306.1"/>
    <property type="molecule type" value="Genomic_DNA"/>
</dbReference>
<feature type="region of interest" description="Disordered" evidence="1">
    <location>
        <begin position="396"/>
        <end position="467"/>
    </location>
</feature>
<proteinExistence type="predicted"/>
<keyword evidence="3" id="KW-1185">Reference proteome</keyword>
<gene>
    <name evidence="2" type="ORF">SNEC2469_LOCUS342</name>
</gene>
<comment type="caution">
    <text evidence="2">The sequence shown here is derived from an EMBL/GenBank/DDBJ whole genome shotgun (WGS) entry which is preliminary data.</text>
</comment>
<feature type="compositionally biased region" description="Low complexity" evidence="1">
    <location>
        <begin position="406"/>
        <end position="419"/>
    </location>
</feature>
<dbReference type="Proteomes" id="UP000601435">
    <property type="component" value="Unassembled WGS sequence"/>
</dbReference>
<evidence type="ECO:0000256" key="1">
    <source>
        <dbReference type="SAM" id="MobiDB-lite"/>
    </source>
</evidence>
<sequence length="1318" mass="145144">PDRRWSGASSNRSNPEETNVWLEKTPSHQALLLLRNCRAKLIQRFGGIDRAYIRSVPALTGMTAEVFRQLVNMMNFSDEDAQSMFSLLLRSKTTKEPRNQGGARTLRRSEKAKEETPHFERPEFNEALRRIISIRTLQQLRARLRLKYGTCEASAAAAFGKRHVLDRVSFRDFLLENGVSGREARNLFFKMARNNEVSSSTQDGQEPDNQGHIDQVTRLAFFKSLVLAEGLQAAEVFREELMEMLGHDANGAALPSLPANPVLGVRLERVRRGAAALTEDLLTNLFQGVDRAVAEAHAPHAAYAQAKAPRVNEGLPDNHKFNFQLPDLPQAEPYSKPGGTSRHVDATALGGVTSNRRNSFVARVAPAAVAVARATESKSSSAHGRGSLALSGLNADHLGQSRNEPSEAASQGTSSSESGSDADLAPRRPSQLLPPANGRTTSKASQASQASSRSRRSSLATSESSREEIKRFSLLEKRLHVETEMQFNAALLKVFDNMVLGPDINPWEPMTRNRFMYVMTPMKKLSEENLKALFHLDGHRQSEGKAVPQELALRALAGFGHGCRELKVHLGYKVEEESKLPKVKAAAKPKAREAEATGLVVAGPSNLQALTEDGKELPALAIGARLAGKELFAKAVRKVGLTTKLMPKKEAVALPALTVVGKEGAEEREASPLQWRPGRKASSVLRQSSSLGELDGKLSGKVAWTSYASRDEADRKKTPTLHAPELSEPDLIELQSLAKRESSKLAQRLSLFGADKQQYALIWSEIRSAFATLLKKGSALRAFQQLGGDTLERDPLRDALVRTLSLPTIDAERITAAVLTIESDDALGRDDFVRVLKFLQPVRSVLDFRTRLVQRFGTAEAGLDAFVERLGKGTSCKETLETVALGLGMGRQDMEAVFKQASVLGGGGGVTSIEILRVSVRHAHILQQLHLLEQYLGGPSSCQAWLNDRQNALATEVVDVLQPLGVSSNFCQQLVAMLRDRALTSAKAGESAADLIEVMQCLAGLAETETENTETALEGTGREELDQAGLEAAKELRRYIKQNFDDFRQAYQIFDTRLSDGIGLLEWEDRRQDFGFADAERWALVYGKMVGWHHPRWDNKQSEATKVTLEAFTSLLTDAAPVNNLYSLRARCQKAFGSLSRAWSAIAEDQEEVALSKWQHNLTRLNIGGNDSLQLFWLLCAGSCRAELSSRGFTALGRGAFLSATRSNAVDASNTILELLTGMSDTPVSAMFEIPYPRRLLSQEDFTSAVIPILLKCRELSDIHYTEDSVKQEARLFFNYLEADSEGFVSIDDLLDQMTAIQAVYLPLEAWHLRAYEM</sequence>
<feature type="compositionally biased region" description="Basic and acidic residues" evidence="1">
    <location>
        <begin position="107"/>
        <end position="118"/>
    </location>
</feature>
<feature type="region of interest" description="Disordered" evidence="1">
    <location>
        <begin position="321"/>
        <end position="346"/>
    </location>
</feature>
<dbReference type="OrthoDB" id="428985at2759"/>
<accession>A0A812IQM8</accession>
<feature type="region of interest" description="Disordered" evidence="1">
    <location>
        <begin position="92"/>
        <end position="118"/>
    </location>
</feature>
<name>A0A812IQM8_9DINO</name>